<evidence type="ECO:0000256" key="1">
    <source>
        <dbReference type="ARBA" id="ARBA00012528"/>
    </source>
</evidence>
<accession>A0ABU1MC81</accession>
<organism evidence="5 6">
    <name type="scientific">Brucella pseudogrignonensis</name>
    <dbReference type="NCBI Taxonomy" id="419475"/>
    <lineage>
        <taxon>Bacteria</taxon>
        <taxon>Pseudomonadati</taxon>
        <taxon>Pseudomonadota</taxon>
        <taxon>Alphaproteobacteria</taxon>
        <taxon>Hyphomicrobiales</taxon>
        <taxon>Brucellaceae</taxon>
        <taxon>Brucella/Ochrobactrum group</taxon>
        <taxon>Brucella</taxon>
    </lineage>
</organism>
<dbReference type="Pfam" id="PF00990">
    <property type="entry name" value="GGDEF"/>
    <property type="match status" value="1"/>
</dbReference>
<evidence type="ECO:0000256" key="3">
    <source>
        <dbReference type="SAM" id="Phobius"/>
    </source>
</evidence>
<evidence type="ECO:0000313" key="5">
    <source>
        <dbReference type="EMBL" id="MDR6433646.1"/>
    </source>
</evidence>
<proteinExistence type="predicted"/>
<sequence length="389" mass="43166">MDTIVNLDQQTMFTVNALLLVVFAIAFAFAGFERQDRKYWCYMLISNVVFAVAFLIFSKEIGAESAELFLPNLLLFIGLSLRWNAIREFFGHPVSLAAMTAPPLIGMIIFAFSPWLRNSITFGALNLLITLQIVMIIWAIASEPEALKSKWGLIASYAVLVLSSFLRVMQGWLFDTSMVSMLPADVFLHLNLIAAAVHISASGAFSLLIAYERNANNLQEIALRDPLTGLLNRWSIETITLPSESKISPKLISAIMIDIDHFKLINDSYGHSTGDAALRHLAMLIKDAFPQEATIARVGGEEFMILAYEQGASKSAEICALLRKKLAENPFQHGDLFVPFTISIGICSAYVNTRADIDHIWNRADEALYIAKSSGRDRTKIADNNSKPI</sequence>
<dbReference type="EC" id="2.7.7.65" evidence="1"/>
<dbReference type="CDD" id="cd01949">
    <property type="entry name" value="GGDEF"/>
    <property type="match status" value="1"/>
</dbReference>
<feature type="domain" description="GGDEF" evidence="4">
    <location>
        <begin position="250"/>
        <end position="384"/>
    </location>
</feature>
<dbReference type="Gene3D" id="3.30.70.270">
    <property type="match status" value="1"/>
</dbReference>
<dbReference type="InterPro" id="IPR050469">
    <property type="entry name" value="Diguanylate_Cyclase"/>
</dbReference>
<evidence type="ECO:0000256" key="2">
    <source>
        <dbReference type="ARBA" id="ARBA00034247"/>
    </source>
</evidence>
<evidence type="ECO:0000313" key="6">
    <source>
        <dbReference type="Proteomes" id="UP001184614"/>
    </source>
</evidence>
<reference evidence="5 6" key="1">
    <citation type="submission" date="2023-07" db="EMBL/GenBank/DDBJ databases">
        <title>Sorghum-associated microbial communities from plants grown in Nebraska, USA.</title>
        <authorList>
            <person name="Schachtman D."/>
        </authorList>
    </citation>
    <scope>NUCLEOTIDE SEQUENCE [LARGE SCALE GENOMIC DNA]</scope>
    <source>
        <strain evidence="5 6">DS1730</strain>
    </source>
</reference>
<dbReference type="SMART" id="SM00267">
    <property type="entry name" value="GGDEF"/>
    <property type="match status" value="1"/>
</dbReference>
<keyword evidence="3" id="KW-0812">Transmembrane</keyword>
<dbReference type="PANTHER" id="PTHR45138">
    <property type="entry name" value="REGULATORY COMPONENTS OF SENSORY TRANSDUCTION SYSTEM"/>
    <property type="match status" value="1"/>
</dbReference>
<dbReference type="InterPro" id="IPR043128">
    <property type="entry name" value="Rev_trsase/Diguanyl_cyclase"/>
</dbReference>
<dbReference type="EMBL" id="JAVDQT010000006">
    <property type="protein sequence ID" value="MDR6433646.1"/>
    <property type="molecule type" value="Genomic_DNA"/>
</dbReference>
<dbReference type="InterPro" id="IPR029787">
    <property type="entry name" value="Nucleotide_cyclase"/>
</dbReference>
<dbReference type="Proteomes" id="UP001184614">
    <property type="component" value="Unassembled WGS sequence"/>
</dbReference>
<feature type="transmembrane region" description="Helical" evidence="3">
    <location>
        <begin position="122"/>
        <end position="141"/>
    </location>
</feature>
<dbReference type="PROSITE" id="PS50887">
    <property type="entry name" value="GGDEF"/>
    <property type="match status" value="1"/>
</dbReference>
<keyword evidence="6" id="KW-1185">Reference proteome</keyword>
<keyword evidence="3" id="KW-0472">Membrane</keyword>
<feature type="transmembrane region" description="Helical" evidence="3">
    <location>
        <begin position="97"/>
        <end position="116"/>
    </location>
</feature>
<dbReference type="PANTHER" id="PTHR45138:SF9">
    <property type="entry name" value="DIGUANYLATE CYCLASE DGCM-RELATED"/>
    <property type="match status" value="1"/>
</dbReference>
<dbReference type="NCBIfam" id="TIGR00254">
    <property type="entry name" value="GGDEF"/>
    <property type="match status" value="1"/>
</dbReference>
<feature type="transmembrane region" description="Helical" evidence="3">
    <location>
        <begin position="153"/>
        <end position="174"/>
    </location>
</feature>
<gene>
    <name evidence="5" type="ORF">J2782_003392</name>
</gene>
<dbReference type="InterPro" id="IPR000160">
    <property type="entry name" value="GGDEF_dom"/>
</dbReference>
<dbReference type="RefSeq" id="WP_310014619.1">
    <property type="nucleotide sequence ID" value="NZ_JAVDQT010000006.1"/>
</dbReference>
<evidence type="ECO:0000259" key="4">
    <source>
        <dbReference type="PROSITE" id="PS50887"/>
    </source>
</evidence>
<dbReference type="SUPFAM" id="SSF55073">
    <property type="entry name" value="Nucleotide cyclase"/>
    <property type="match status" value="1"/>
</dbReference>
<feature type="transmembrane region" description="Helical" evidence="3">
    <location>
        <begin position="69"/>
        <end position="85"/>
    </location>
</feature>
<name>A0ABU1MC81_9HYPH</name>
<comment type="catalytic activity">
    <reaction evidence="2">
        <text>2 GTP = 3',3'-c-di-GMP + 2 diphosphate</text>
        <dbReference type="Rhea" id="RHEA:24898"/>
        <dbReference type="ChEBI" id="CHEBI:33019"/>
        <dbReference type="ChEBI" id="CHEBI:37565"/>
        <dbReference type="ChEBI" id="CHEBI:58805"/>
        <dbReference type="EC" id="2.7.7.65"/>
    </reaction>
</comment>
<feature type="transmembrane region" description="Helical" evidence="3">
    <location>
        <begin position="186"/>
        <end position="211"/>
    </location>
</feature>
<comment type="caution">
    <text evidence="5">The sequence shown here is derived from an EMBL/GenBank/DDBJ whole genome shotgun (WGS) entry which is preliminary data.</text>
</comment>
<protein>
    <recommendedName>
        <fullName evidence="1">diguanylate cyclase</fullName>
        <ecNumber evidence="1">2.7.7.65</ecNumber>
    </recommendedName>
</protein>
<feature type="transmembrane region" description="Helical" evidence="3">
    <location>
        <begin position="39"/>
        <end position="57"/>
    </location>
</feature>
<keyword evidence="3" id="KW-1133">Transmembrane helix</keyword>
<feature type="transmembrane region" description="Helical" evidence="3">
    <location>
        <begin position="12"/>
        <end position="32"/>
    </location>
</feature>